<proteinExistence type="predicted"/>
<comment type="caution">
    <text evidence="2">The sequence shown here is derived from an EMBL/GenBank/DDBJ whole genome shotgun (WGS) entry which is preliminary data.</text>
</comment>
<sequence length="67" mass="8070">MNQLYYWDGDTFRIFIDPSILIIMLIHCLSRTPFRENTNHNKLVSKYNDLQSTVTAEKKFIFHFDTK</sequence>
<accession>A0ABQ8IXA5</accession>
<name>A0ABQ8IXA5_DERPT</name>
<keyword evidence="1" id="KW-0472">Membrane</keyword>
<keyword evidence="1" id="KW-0812">Transmembrane</keyword>
<keyword evidence="3" id="KW-1185">Reference proteome</keyword>
<keyword evidence="1" id="KW-1133">Transmembrane helix</keyword>
<evidence type="ECO:0000256" key="1">
    <source>
        <dbReference type="SAM" id="Phobius"/>
    </source>
</evidence>
<dbReference type="Proteomes" id="UP000887458">
    <property type="component" value="Unassembled WGS sequence"/>
</dbReference>
<protein>
    <submittedName>
        <fullName evidence="2">Uncharacterized protein</fullName>
    </submittedName>
</protein>
<reference evidence="2 3" key="2">
    <citation type="journal article" date="2022" name="Mol. Biol. Evol.">
        <title>Comparative Genomics Reveals Insights into the Divergent Evolution of Astigmatic Mites and Household Pest Adaptations.</title>
        <authorList>
            <person name="Xiong Q."/>
            <person name="Wan A.T."/>
            <person name="Liu X."/>
            <person name="Fung C.S."/>
            <person name="Xiao X."/>
            <person name="Malainual N."/>
            <person name="Hou J."/>
            <person name="Wang L."/>
            <person name="Wang M."/>
            <person name="Yang K.Y."/>
            <person name="Cui Y."/>
            <person name="Leung E.L."/>
            <person name="Nong W."/>
            <person name="Shin S.K."/>
            <person name="Au S.W."/>
            <person name="Jeong K.Y."/>
            <person name="Chew F.T."/>
            <person name="Hui J.H."/>
            <person name="Leung T.F."/>
            <person name="Tungtrongchitr A."/>
            <person name="Zhong N."/>
            <person name="Liu Z."/>
            <person name="Tsui S.K."/>
        </authorList>
    </citation>
    <scope>NUCLEOTIDE SEQUENCE [LARGE SCALE GENOMIC DNA]</scope>
    <source>
        <strain evidence="2">Derp</strain>
    </source>
</reference>
<organism evidence="2 3">
    <name type="scientific">Dermatophagoides pteronyssinus</name>
    <name type="common">European house dust mite</name>
    <dbReference type="NCBI Taxonomy" id="6956"/>
    <lineage>
        <taxon>Eukaryota</taxon>
        <taxon>Metazoa</taxon>
        <taxon>Ecdysozoa</taxon>
        <taxon>Arthropoda</taxon>
        <taxon>Chelicerata</taxon>
        <taxon>Arachnida</taxon>
        <taxon>Acari</taxon>
        <taxon>Acariformes</taxon>
        <taxon>Sarcoptiformes</taxon>
        <taxon>Astigmata</taxon>
        <taxon>Psoroptidia</taxon>
        <taxon>Analgoidea</taxon>
        <taxon>Pyroglyphidae</taxon>
        <taxon>Dermatophagoidinae</taxon>
        <taxon>Dermatophagoides</taxon>
    </lineage>
</organism>
<reference evidence="2 3" key="1">
    <citation type="journal article" date="2018" name="J. Allergy Clin. Immunol.">
        <title>High-quality assembly of Dermatophagoides pteronyssinus genome and transcriptome reveals a wide range of novel allergens.</title>
        <authorList>
            <person name="Liu X.Y."/>
            <person name="Yang K.Y."/>
            <person name="Wang M.Q."/>
            <person name="Kwok J.S."/>
            <person name="Zeng X."/>
            <person name="Yang Z."/>
            <person name="Xiao X.J."/>
            <person name="Lau C.P."/>
            <person name="Li Y."/>
            <person name="Huang Z.M."/>
            <person name="Ba J.G."/>
            <person name="Yim A.K."/>
            <person name="Ouyang C.Y."/>
            <person name="Ngai S.M."/>
            <person name="Chan T.F."/>
            <person name="Leung E.L."/>
            <person name="Liu L."/>
            <person name="Liu Z.G."/>
            <person name="Tsui S.K."/>
        </authorList>
    </citation>
    <scope>NUCLEOTIDE SEQUENCE [LARGE SCALE GENOMIC DNA]</scope>
    <source>
        <strain evidence="2">Derp</strain>
    </source>
</reference>
<evidence type="ECO:0000313" key="2">
    <source>
        <dbReference type="EMBL" id="KAH9414944.1"/>
    </source>
</evidence>
<gene>
    <name evidence="2" type="ORF">DERP_014113</name>
</gene>
<evidence type="ECO:0000313" key="3">
    <source>
        <dbReference type="Proteomes" id="UP000887458"/>
    </source>
</evidence>
<dbReference type="EMBL" id="NJHN03000102">
    <property type="protein sequence ID" value="KAH9414944.1"/>
    <property type="molecule type" value="Genomic_DNA"/>
</dbReference>
<feature type="transmembrane region" description="Helical" evidence="1">
    <location>
        <begin position="12"/>
        <end position="30"/>
    </location>
</feature>